<feature type="compositionally biased region" description="Gly residues" evidence="1">
    <location>
        <begin position="454"/>
        <end position="498"/>
    </location>
</feature>
<dbReference type="SUPFAM" id="SSF63825">
    <property type="entry name" value="YWTD domain"/>
    <property type="match status" value="1"/>
</dbReference>
<gene>
    <name evidence="4" type="ordered locus">Sare_1408</name>
</gene>
<dbReference type="HOGENOM" id="CLU_024373_0_0_11"/>
<keyword evidence="2" id="KW-1133">Transmembrane helix</keyword>
<feature type="chain" id="PRO_5002723836" description="WD40 repeat protein" evidence="3">
    <location>
        <begin position="36"/>
        <end position="544"/>
    </location>
</feature>
<keyword evidence="2" id="KW-0812">Transmembrane</keyword>
<dbReference type="InterPro" id="IPR015943">
    <property type="entry name" value="WD40/YVTN_repeat-like_dom_sf"/>
</dbReference>
<dbReference type="AlphaFoldDB" id="A8M7X4"/>
<dbReference type="Gene3D" id="2.130.10.10">
    <property type="entry name" value="YVTN repeat-like/Quinoprotein amine dehydrogenase"/>
    <property type="match status" value="1"/>
</dbReference>
<dbReference type="KEGG" id="saq:Sare_1408"/>
<dbReference type="eggNOG" id="COG3386">
    <property type="taxonomic scope" value="Bacteria"/>
</dbReference>
<keyword evidence="2" id="KW-0472">Membrane</keyword>
<feature type="compositionally biased region" description="Gly residues" evidence="1">
    <location>
        <begin position="432"/>
        <end position="444"/>
    </location>
</feature>
<feature type="transmembrane region" description="Helical" evidence="2">
    <location>
        <begin position="338"/>
        <end position="362"/>
    </location>
</feature>
<name>A8M7X4_SALAI</name>
<dbReference type="OrthoDB" id="9801244at2"/>
<dbReference type="STRING" id="391037.Sare_1408"/>
<protein>
    <recommendedName>
        <fullName evidence="5">WD40 repeat protein</fullName>
    </recommendedName>
</protein>
<feature type="signal peptide" evidence="3">
    <location>
        <begin position="1"/>
        <end position="35"/>
    </location>
</feature>
<feature type="compositionally biased region" description="Gly residues" evidence="1">
    <location>
        <begin position="370"/>
        <end position="386"/>
    </location>
</feature>
<organism evidence="4">
    <name type="scientific">Salinispora arenicola (strain CNS-205)</name>
    <dbReference type="NCBI Taxonomy" id="391037"/>
    <lineage>
        <taxon>Bacteria</taxon>
        <taxon>Bacillati</taxon>
        <taxon>Actinomycetota</taxon>
        <taxon>Actinomycetes</taxon>
        <taxon>Micromonosporales</taxon>
        <taxon>Micromonosporaceae</taxon>
        <taxon>Salinispora</taxon>
    </lineage>
</organism>
<feature type="compositionally biased region" description="Basic and acidic residues" evidence="1">
    <location>
        <begin position="388"/>
        <end position="401"/>
    </location>
</feature>
<feature type="region of interest" description="Disordered" evidence="1">
    <location>
        <begin position="367"/>
        <end position="544"/>
    </location>
</feature>
<dbReference type="SUPFAM" id="SSF82171">
    <property type="entry name" value="DPP6 N-terminal domain-like"/>
    <property type="match status" value="1"/>
</dbReference>
<accession>A8M7X4</accession>
<evidence type="ECO:0000256" key="2">
    <source>
        <dbReference type="SAM" id="Phobius"/>
    </source>
</evidence>
<reference evidence="4" key="1">
    <citation type="submission" date="2007-10" db="EMBL/GenBank/DDBJ databases">
        <title>Complete sequence of Salinispora arenicola CNS-205.</title>
        <authorList>
            <consortium name="US DOE Joint Genome Institute"/>
            <person name="Copeland A."/>
            <person name="Lucas S."/>
            <person name="Lapidus A."/>
            <person name="Barry K."/>
            <person name="Glavina del Rio T."/>
            <person name="Dalin E."/>
            <person name="Tice H."/>
            <person name="Pitluck S."/>
            <person name="Foster B."/>
            <person name="Schmutz J."/>
            <person name="Larimer F."/>
            <person name="Land M."/>
            <person name="Hauser L."/>
            <person name="Kyrpides N."/>
            <person name="Ivanova N."/>
            <person name="Jensen P.R."/>
            <person name="Moore B.S."/>
            <person name="Penn K."/>
            <person name="Jenkins C."/>
            <person name="Udwary D."/>
            <person name="Xiang L."/>
            <person name="Gontang E."/>
            <person name="Richardson P."/>
        </authorList>
    </citation>
    <scope>NUCLEOTIDE SEQUENCE [LARGE SCALE GENOMIC DNA]</scope>
    <source>
        <strain evidence="4">CNS-205</strain>
    </source>
</reference>
<keyword evidence="3" id="KW-0732">Signal</keyword>
<dbReference type="PATRIC" id="fig|391037.6.peg.1434"/>
<evidence type="ECO:0008006" key="5">
    <source>
        <dbReference type="Google" id="ProtNLM"/>
    </source>
</evidence>
<proteinExistence type="predicted"/>
<evidence type="ECO:0000256" key="3">
    <source>
        <dbReference type="SAM" id="SignalP"/>
    </source>
</evidence>
<dbReference type="EMBL" id="CP000850">
    <property type="protein sequence ID" value="ABV97308.1"/>
    <property type="molecule type" value="Genomic_DNA"/>
</dbReference>
<evidence type="ECO:0000256" key="1">
    <source>
        <dbReference type="SAM" id="MobiDB-lite"/>
    </source>
</evidence>
<sequence length="544" mass="55064">MRRFLALTTRALSLLGVAAVAVGLVLVMVPPPAAAAGQKRCTVTDDRLRELSGLVATKTGYIVINDGSEVESHKRVFFLDDECEIAEEPVRYSVGGPLDTEDLALSPDGKTLWIADTGDNVTSSNRRERVAVWSMPVSGEERPVLHRLAYPDGQPRDAEALLIDDDDAPLIITKVASGKAEIFTVDGELPSGDTAPGRMKKLGEVELPETETEHALGVIGRTAITGAARSPDGSRVVLRTYADAFEYDVADGDIVRALTTAEPRVTPLEDPFGEAIAYTPDGTTFLTVSDGGQLDDGEPIDILAYSPTADTKVGAEANADGSEESSASWFASLSPQEVAYLIIAAVGLIGVALVGAGVVGVVRARRRPAGGTGAGGSGPGRSGAGRSGADHGSRGSTDRPRGSVYGGAPAAGANGGRRDPGRAAVPTDTSANGGGRPADGGGPAAGVYGSRSSDGGGGGAHPAAAGGGRPEGGRATGGGRGGGVYGGGAGGGVYGGGRAQPPRRDGGEPPPRAGRRRENGPAEGRPGSHGPATGGRRGHYGDRY</sequence>
<evidence type="ECO:0000313" key="4">
    <source>
        <dbReference type="EMBL" id="ABV97308.1"/>
    </source>
</evidence>